<feature type="transmembrane region" description="Helical" evidence="1">
    <location>
        <begin position="46"/>
        <end position="64"/>
    </location>
</feature>
<name>A0A930YDF5_9ACTN</name>
<organism evidence="2 3">
    <name type="scientific">Nocardioides islandensis</name>
    <dbReference type="NCBI Taxonomy" id="433663"/>
    <lineage>
        <taxon>Bacteria</taxon>
        <taxon>Bacillati</taxon>
        <taxon>Actinomycetota</taxon>
        <taxon>Actinomycetes</taxon>
        <taxon>Propionibacteriales</taxon>
        <taxon>Nocardioidaceae</taxon>
        <taxon>Nocardioides</taxon>
    </lineage>
</organism>
<gene>
    <name evidence="2" type="ORF">ISU07_05995</name>
</gene>
<reference evidence="2" key="1">
    <citation type="submission" date="2020-11" db="EMBL/GenBank/DDBJ databases">
        <title>Nocardioides sp. nov., isolated from Soil of Cynanchum wilfordii Hemsley rhizosphere.</title>
        <authorList>
            <person name="Lee J.-S."/>
            <person name="Suh M.K."/>
            <person name="Kim J.-S."/>
        </authorList>
    </citation>
    <scope>NUCLEOTIDE SEQUENCE</scope>
    <source>
        <strain evidence="2">KCTC 19275</strain>
    </source>
</reference>
<dbReference type="Proteomes" id="UP000640489">
    <property type="component" value="Unassembled WGS sequence"/>
</dbReference>
<comment type="caution">
    <text evidence="2">The sequence shown here is derived from an EMBL/GenBank/DDBJ whole genome shotgun (WGS) entry which is preliminary data.</text>
</comment>
<keyword evidence="1" id="KW-1133">Transmembrane helix</keyword>
<accession>A0A930YDF5</accession>
<feature type="transmembrane region" description="Helical" evidence="1">
    <location>
        <begin position="18"/>
        <end position="40"/>
    </location>
</feature>
<dbReference type="RefSeq" id="WP_194705877.1">
    <property type="nucleotide sequence ID" value="NZ_JADKPN010000002.1"/>
</dbReference>
<dbReference type="AlphaFoldDB" id="A0A930YDF5"/>
<evidence type="ECO:0000313" key="3">
    <source>
        <dbReference type="Proteomes" id="UP000640489"/>
    </source>
</evidence>
<sequence length="97" mass="10163">MTDNVTRRHRSHLVRPRWVWGGLVIALLGVCLLGWGIAILSGAQSIAGAVLLLVGAAASVGGGIRFDGRTHLAVGEEMREVREGDVHEGIGPGDTLS</sequence>
<keyword evidence="1" id="KW-0472">Membrane</keyword>
<keyword evidence="1" id="KW-0812">Transmembrane</keyword>
<keyword evidence="3" id="KW-1185">Reference proteome</keyword>
<evidence type="ECO:0000313" key="2">
    <source>
        <dbReference type="EMBL" id="MBF4762672.1"/>
    </source>
</evidence>
<dbReference type="EMBL" id="JADKPN010000002">
    <property type="protein sequence ID" value="MBF4762672.1"/>
    <property type="molecule type" value="Genomic_DNA"/>
</dbReference>
<proteinExistence type="predicted"/>
<evidence type="ECO:0000256" key="1">
    <source>
        <dbReference type="SAM" id="Phobius"/>
    </source>
</evidence>
<protein>
    <submittedName>
        <fullName evidence="2">Uncharacterized protein</fullName>
    </submittedName>
</protein>